<evidence type="ECO:0000256" key="3">
    <source>
        <dbReference type="HAMAP-Rule" id="MF_01077"/>
    </source>
</evidence>
<dbReference type="InterPro" id="IPR028989">
    <property type="entry name" value="RimP_N"/>
</dbReference>
<dbReference type="FunFam" id="3.30.300.70:FF:000001">
    <property type="entry name" value="Ribosome maturation factor RimP"/>
    <property type="match status" value="1"/>
</dbReference>
<dbReference type="CDD" id="cd01734">
    <property type="entry name" value="YlxS_C"/>
    <property type="match status" value="1"/>
</dbReference>
<dbReference type="STRING" id="766136.BHF68_02980"/>
<dbReference type="Proteomes" id="UP000094296">
    <property type="component" value="Unassembled WGS sequence"/>
</dbReference>
<evidence type="ECO:0000256" key="1">
    <source>
        <dbReference type="ARBA" id="ARBA00022490"/>
    </source>
</evidence>
<evidence type="ECO:0000259" key="5">
    <source>
        <dbReference type="Pfam" id="PF17384"/>
    </source>
</evidence>
<dbReference type="AlphaFoldDB" id="A0A1E5G637"/>
<feature type="domain" description="Ribosome maturation factor RimP N-terminal" evidence="4">
    <location>
        <begin position="14"/>
        <end position="86"/>
    </location>
</feature>
<dbReference type="Pfam" id="PF17384">
    <property type="entry name" value="DUF150_C"/>
    <property type="match status" value="1"/>
</dbReference>
<dbReference type="InterPro" id="IPR028998">
    <property type="entry name" value="RimP_C"/>
</dbReference>
<dbReference type="Pfam" id="PF02576">
    <property type="entry name" value="RimP_N"/>
    <property type="match status" value="1"/>
</dbReference>
<sequence length="154" mass="17673">MANVERIIKLIESIAKPIVEKEQLDLVDVEFTQEGANWFLRVIIDKEGGIDIDDCGRISEQVSKKLDELDPIEESYFLEVCSPGAEKPLKNADDIQAAINEYVYVKTNKPIEDSQEFVGTILNFENNILTLKLDKKQLEIPYNDIDKIRLEIKF</sequence>
<comment type="caution">
    <text evidence="6">The sequence shown here is derived from an EMBL/GenBank/DDBJ whole genome shotgun (WGS) entry which is preliminary data.</text>
</comment>
<keyword evidence="2 3" id="KW-0690">Ribosome biogenesis</keyword>
<comment type="similarity">
    <text evidence="3">Belongs to the RimP family.</text>
</comment>
<feature type="domain" description="Ribosome maturation factor RimP C-terminal" evidence="5">
    <location>
        <begin position="89"/>
        <end position="154"/>
    </location>
</feature>
<comment type="subcellular location">
    <subcellularLocation>
        <location evidence="3">Cytoplasm</location>
    </subcellularLocation>
</comment>
<dbReference type="InterPro" id="IPR003728">
    <property type="entry name" value="Ribosome_maturation_RimP"/>
</dbReference>
<organism evidence="6 7">
    <name type="scientific">Desulfuribacillus alkaliarsenatis</name>
    <dbReference type="NCBI Taxonomy" id="766136"/>
    <lineage>
        <taxon>Bacteria</taxon>
        <taxon>Bacillati</taxon>
        <taxon>Bacillota</taxon>
        <taxon>Desulfuribacillia</taxon>
        <taxon>Desulfuribacillales</taxon>
        <taxon>Desulfuribacillaceae</taxon>
        <taxon>Desulfuribacillus</taxon>
    </lineage>
</organism>
<dbReference type="NCBIfam" id="NF000928">
    <property type="entry name" value="PRK00092.1-2"/>
    <property type="match status" value="1"/>
</dbReference>
<keyword evidence="7" id="KW-1185">Reference proteome</keyword>
<name>A0A1E5G637_9FIRM</name>
<dbReference type="EMBL" id="MIJE01000001">
    <property type="protein sequence ID" value="OEF98642.1"/>
    <property type="molecule type" value="Genomic_DNA"/>
</dbReference>
<dbReference type="GO" id="GO:0005829">
    <property type="term" value="C:cytosol"/>
    <property type="evidence" value="ECO:0007669"/>
    <property type="project" value="TreeGrafter"/>
</dbReference>
<dbReference type="SUPFAM" id="SSF75420">
    <property type="entry name" value="YhbC-like, N-terminal domain"/>
    <property type="match status" value="1"/>
</dbReference>
<dbReference type="Gene3D" id="3.30.300.70">
    <property type="entry name" value="RimP-like superfamily, N-terminal"/>
    <property type="match status" value="1"/>
</dbReference>
<evidence type="ECO:0000313" key="7">
    <source>
        <dbReference type="Proteomes" id="UP000094296"/>
    </source>
</evidence>
<dbReference type="PANTHER" id="PTHR33867">
    <property type="entry name" value="RIBOSOME MATURATION FACTOR RIMP"/>
    <property type="match status" value="1"/>
</dbReference>
<dbReference type="OrthoDB" id="9805006at2"/>
<comment type="function">
    <text evidence="3">Required for maturation of 30S ribosomal subunits.</text>
</comment>
<protein>
    <recommendedName>
        <fullName evidence="3">Ribosome maturation factor RimP</fullName>
    </recommendedName>
</protein>
<reference evidence="6 7" key="1">
    <citation type="submission" date="2016-09" db="EMBL/GenBank/DDBJ databases">
        <title>Draft genome sequence for the type strain of Desulfuribacillus alkaliarsenatis AHT28, an obligately anaerobic, sulfidogenic bacterium isolated from Russian soda lake sediments.</title>
        <authorList>
            <person name="Abin C.A."/>
            <person name="Hollibaugh J.T."/>
        </authorList>
    </citation>
    <scope>NUCLEOTIDE SEQUENCE [LARGE SCALE GENOMIC DNA]</scope>
    <source>
        <strain evidence="6 7">AHT28</strain>
    </source>
</reference>
<accession>A0A1E5G637</accession>
<dbReference type="GO" id="GO:0006412">
    <property type="term" value="P:translation"/>
    <property type="evidence" value="ECO:0007669"/>
    <property type="project" value="TreeGrafter"/>
</dbReference>
<dbReference type="GO" id="GO:0000028">
    <property type="term" value="P:ribosomal small subunit assembly"/>
    <property type="evidence" value="ECO:0007669"/>
    <property type="project" value="TreeGrafter"/>
</dbReference>
<evidence type="ECO:0000313" key="6">
    <source>
        <dbReference type="EMBL" id="OEF98642.1"/>
    </source>
</evidence>
<gene>
    <name evidence="3" type="primary">rimP</name>
    <name evidence="6" type="ORF">BHF68_02980</name>
</gene>
<evidence type="ECO:0000256" key="2">
    <source>
        <dbReference type="ARBA" id="ARBA00022517"/>
    </source>
</evidence>
<keyword evidence="1 3" id="KW-0963">Cytoplasm</keyword>
<dbReference type="PANTHER" id="PTHR33867:SF1">
    <property type="entry name" value="RIBOSOME MATURATION FACTOR RIMP"/>
    <property type="match status" value="1"/>
</dbReference>
<dbReference type="InterPro" id="IPR035956">
    <property type="entry name" value="RimP_N_sf"/>
</dbReference>
<evidence type="ECO:0000259" key="4">
    <source>
        <dbReference type="Pfam" id="PF02576"/>
    </source>
</evidence>
<dbReference type="RefSeq" id="WP_069642134.1">
    <property type="nucleotide sequence ID" value="NZ_MIJE01000001.1"/>
</dbReference>
<dbReference type="HAMAP" id="MF_01077">
    <property type="entry name" value="RimP"/>
    <property type="match status" value="1"/>
</dbReference>
<proteinExistence type="inferred from homology"/>
<dbReference type="InterPro" id="IPR036847">
    <property type="entry name" value="RimP_C_sf"/>
</dbReference>
<dbReference type="SUPFAM" id="SSF74942">
    <property type="entry name" value="YhbC-like, C-terminal domain"/>
    <property type="match status" value="1"/>
</dbReference>
<dbReference type="Gene3D" id="2.30.30.180">
    <property type="entry name" value="Ribosome maturation factor RimP, C-terminal domain"/>
    <property type="match status" value="1"/>
</dbReference>